<keyword evidence="3" id="KW-1185">Reference proteome</keyword>
<dbReference type="Proteomes" id="UP001430290">
    <property type="component" value="Unassembled WGS sequence"/>
</dbReference>
<proteinExistence type="predicted"/>
<evidence type="ECO:0000313" key="3">
    <source>
        <dbReference type="Proteomes" id="UP001430290"/>
    </source>
</evidence>
<name>A0ABS7TH47_9GAMM</name>
<keyword evidence="1" id="KW-0732">Signal</keyword>
<dbReference type="RefSeq" id="WP_223629877.1">
    <property type="nucleotide sequence ID" value="NZ_JAIQDJ010000028.1"/>
</dbReference>
<comment type="caution">
    <text evidence="2">The sequence shown here is derived from an EMBL/GenBank/DDBJ whole genome shotgun (WGS) entry which is preliminary data.</text>
</comment>
<evidence type="ECO:0000313" key="2">
    <source>
        <dbReference type="EMBL" id="MBZ4187211.1"/>
    </source>
</evidence>
<accession>A0ABS7TH47</accession>
<protein>
    <submittedName>
        <fullName evidence="2">Uncharacterized protein</fullName>
    </submittedName>
</protein>
<organism evidence="2 3">
    <name type="scientific">Thermomonas beijingensis</name>
    <dbReference type="NCBI Taxonomy" id="2872701"/>
    <lineage>
        <taxon>Bacteria</taxon>
        <taxon>Pseudomonadati</taxon>
        <taxon>Pseudomonadota</taxon>
        <taxon>Gammaproteobacteria</taxon>
        <taxon>Lysobacterales</taxon>
        <taxon>Lysobacteraceae</taxon>
        <taxon>Thermomonas</taxon>
    </lineage>
</organism>
<feature type="signal peptide" evidence="1">
    <location>
        <begin position="1"/>
        <end position="19"/>
    </location>
</feature>
<dbReference type="EMBL" id="JAIQDJ010000028">
    <property type="protein sequence ID" value="MBZ4187211.1"/>
    <property type="molecule type" value="Genomic_DNA"/>
</dbReference>
<reference evidence="2" key="1">
    <citation type="submission" date="2021-09" db="EMBL/GenBank/DDBJ databases">
        <authorList>
            <person name="Wu T."/>
            <person name="Guo S.Z."/>
        </authorList>
    </citation>
    <scope>NUCLEOTIDE SEQUENCE</scope>
    <source>
        <strain evidence="2">RSS-23</strain>
    </source>
</reference>
<feature type="chain" id="PRO_5046504694" evidence="1">
    <location>
        <begin position="20"/>
        <end position="147"/>
    </location>
</feature>
<gene>
    <name evidence="2" type="ORF">K7B09_12855</name>
</gene>
<sequence>MKSSFAVVVLVVFAGAASAAEPQSTCSKWARQIAAGDTEACSDLCPQAAEFDHYNYRQGLSAAFRSEKGLGHFLGYLKRSSIIGAGAEAHACSVSALLEHWGDGVFARQLSMQPPKVREQAIGLIDYTALPNFKARYPKTYRLAAHE</sequence>
<evidence type="ECO:0000256" key="1">
    <source>
        <dbReference type="SAM" id="SignalP"/>
    </source>
</evidence>